<feature type="domain" description="SLH" evidence="2">
    <location>
        <begin position="1487"/>
        <end position="1545"/>
    </location>
</feature>
<dbReference type="InterPro" id="IPR056284">
    <property type="entry name" value="AIR9-like_A9"/>
</dbReference>
<dbReference type="SMART" id="SM00060">
    <property type="entry name" value="FN3"/>
    <property type="match status" value="1"/>
</dbReference>
<dbReference type="SUPFAM" id="SSF49265">
    <property type="entry name" value="Fibronectin type III"/>
    <property type="match status" value="1"/>
</dbReference>
<feature type="domain" description="SLH" evidence="2">
    <location>
        <begin position="1423"/>
        <end position="1486"/>
    </location>
</feature>
<dbReference type="InterPro" id="IPR051465">
    <property type="entry name" value="Cell_Envelope_Struct_Comp"/>
</dbReference>
<dbReference type="Gene3D" id="2.60.40.10">
    <property type="entry name" value="Immunoglobulins"/>
    <property type="match status" value="1"/>
</dbReference>
<dbReference type="Gene3D" id="2.160.20.110">
    <property type="match status" value="2"/>
</dbReference>
<evidence type="ECO:0000313" key="4">
    <source>
        <dbReference type="Proteomes" id="UP001652445"/>
    </source>
</evidence>
<dbReference type="Proteomes" id="UP001652445">
    <property type="component" value="Unassembled WGS sequence"/>
</dbReference>
<sequence length="1578" mass="165216">MQKQRSKAVGSRKWLAAVLVLLQLFGLFGLAGISRAFNGSFAGGTGVSGDPYLIDTASMLNEVRNDLSAHYKLINDIDLDASSPFNQGQSWVPIGSASSPYKGTFDGDGHTIKNLRIVSTADNLGLFGVTDSAMIKNIGLLNVNINSNAANKVGSLVGLAKVGDIFNVFATGSVIGGANTGGLIGSAESKTWAGNLQMFPPIFPYTQPAQLSNSYFNGVVESVDKAGGLIGVGMDSGDGTGVWDGVAPHVSIYNSYAAARVSTPVNNNTSGGLLVSGGNSNYSFYDSDIAGFNNKGQGTAKTSSEMKQTVTYPMFPGTGWDFTTGVWGMEGNKNDGYPYLKVFDRAPTASSVTISGNAKVGQTLTGSYSYQDTENDAEGTSTFKWYSADNASGSSESVINGATSRTYFTGGKEYLGKYIRFEVTPVAATGKATGIAVKSAWYGPIVHPFAGGAGLEADPWLIETAEQLNSIRYYLYPIGHPQYKKGYYKLTADIDLGIAPYNEGTGWVPLGTTMAIPFTGKFDGDGHTISNLKIASSAQRPGFFGVIQEAEIQRLGLKNVDIQSSSNFVGGLVGHAMSSTTISQVYATGSVKAGSGYAGGLIGLVDSSPITITDSYFKGKVESNSVYAGGLVAKADGTKLDMLHSYAAAVVTSNVPATTGGLFGSYANGTGTITESYYDKDVSGLSDTGKGEPKATDAMKQQGTYVNWSFADPGVWRIDPYKNDGYPYLEWQKFNSAPTAAAAAISGAAKLGQTLTGSYTYSDADGDLEGVSLFKWYRSDDAAGTNKSAITGVTAKTYVLQESDFGKFISFEVTPIAQTGVTTGTSVESAKTAAVTEEPLPAPAGLSASAGDGMVALNWSSVTGATYYNIYSGTARGVYNGAPVATVTGSTYHVADLVNGTAYYFAVKAVDSRRISEYSNEASATPQAGAVSPVYPTLTAVSIKSSNPAAALAKTGDTATLTFTASKPLRALPEVTIAGRTASVTSVGSSVYKAALTFNGSESEGIITFSIDFADLNGNAGTRVSATKDGSSVLFDKTAPVGTLSINNGAEGTSSASVSLTITSSDGTGSGGVQMRFSNDKAIWSEWEAATGTKAWTLLPGSGAKTVSMELTDAAGNVTTPAISAAIILRNSSGSGNSSSSGSSQGETITVNVENSGNGGVMSTAIVHRTTGADGRKKDEVSLTPGQADKLVDQLKAAGSSSAKLVIPDSKDEVSEIKVTLPKESTAKLADNKVNLEISTNNVRVIIPDEAMNGWKEDLFFNIVPVKTENERSEIEQRARTEQIVREAAGSAIVNVLGRPMMIETNMQNRPVTLVLPLPETGLSEKQLKELGIFIEHSDGTKELVRGEIVPFDTTGKLGIRFTVSKFSTFTVVQLGSQTSKVHQAYMTGYPDGTFGPEKPITRAEMATVLVRLFGKDKSVKPAAKVFTDATQTHWAKLAIDLAADSGLMDGYPDGSFKPEQTITRAETATIAARLSTATEGAGGDSFSDTSGHWAAAAIVKAKVAGVVNGYEDGTFRPEQTLTRAEAVTMFNKLAGHDSLSVSDAKWSDVPANHWAFKNIQEASVDHTHEPATARSER</sequence>
<dbReference type="InterPro" id="IPR013783">
    <property type="entry name" value="Ig-like_fold"/>
</dbReference>
<keyword evidence="4" id="KW-1185">Reference proteome</keyword>
<feature type="region of interest" description="Disordered" evidence="1">
    <location>
        <begin position="1133"/>
        <end position="1156"/>
    </location>
</feature>
<evidence type="ECO:0000313" key="3">
    <source>
        <dbReference type="EMBL" id="MCU6790497.1"/>
    </source>
</evidence>
<reference evidence="3 4" key="1">
    <citation type="submission" date="2022-09" db="EMBL/GenBank/DDBJ databases">
        <authorList>
            <person name="Han X.L."/>
            <person name="Wang Q."/>
            <person name="Lu T."/>
        </authorList>
    </citation>
    <scope>NUCLEOTIDE SEQUENCE [LARGE SCALE GENOMIC DNA]</scope>
    <source>
        <strain evidence="3 4">WQ 127069</strain>
    </source>
</reference>
<feature type="compositionally biased region" description="Low complexity" evidence="1">
    <location>
        <begin position="1133"/>
        <end position="1144"/>
    </location>
</feature>
<dbReference type="InterPro" id="IPR001119">
    <property type="entry name" value="SLH_dom"/>
</dbReference>
<dbReference type="PROSITE" id="PS51272">
    <property type="entry name" value="SLH"/>
    <property type="match status" value="3"/>
</dbReference>
<feature type="domain" description="SLH" evidence="2">
    <location>
        <begin position="1358"/>
        <end position="1422"/>
    </location>
</feature>
<gene>
    <name evidence="3" type="ORF">OB236_00015</name>
</gene>
<accession>A0ABT2U9C6</accession>
<dbReference type="PANTHER" id="PTHR43308">
    <property type="entry name" value="OUTER MEMBRANE PROTEIN ALPHA-RELATED"/>
    <property type="match status" value="1"/>
</dbReference>
<feature type="compositionally biased region" description="Polar residues" evidence="1">
    <location>
        <begin position="1145"/>
        <end position="1156"/>
    </location>
</feature>
<dbReference type="Gene3D" id="2.60.40.2700">
    <property type="match status" value="2"/>
</dbReference>
<dbReference type="PANTHER" id="PTHR43308:SF1">
    <property type="entry name" value="OUTER MEMBRANE PROTEIN ALPHA"/>
    <property type="match status" value="1"/>
</dbReference>
<evidence type="ECO:0000259" key="2">
    <source>
        <dbReference type="PROSITE" id="PS51272"/>
    </source>
</evidence>
<dbReference type="Pfam" id="PF23197">
    <property type="entry name" value="IG_AIR9"/>
    <property type="match status" value="2"/>
</dbReference>
<comment type="caution">
    <text evidence="3">The sequence shown here is derived from an EMBL/GenBank/DDBJ whole genome shotgun (WGS) entry which is preliminary data.</text>
</comment>
<proteinExistence type="predicted"/>
<dbReference type="InterPro" id="IPR036116">
    <property type="entry name" value="FN3_sf"/>
</dbReference>
<dbReference type="Pfam" id="PF00395">
    <property type="entry name" value="SLH"/>
    <property type="match status" value="3"/>
</dbReference>
<dbReference type="EMBL" id="JAOQIO010000001">
    <property type="protein sequence ID" value="MCU6790497.1"/>
    <property type="molecule type" value="Genomic_DNA"/>
</dbReference>
<name>A0ABT2U9C6_9BACL</name>
<evidence type="ECO:0000256" key="1">
    <source>
        <dbReference type="SAM" id="MobiDB-lite"/>
    </source>
</evidence>
<organism evidence="3 4">
    <name type="scientific">Paenibacillus baimaensis</name>
    <dbReference type="NCBI Taxonomy" id="2982185"/>
    <lineage>
        <taxon>Bacteria</taxon>
        <taxon>Bacillati</taxon>
        <taxon>Bacillota</taxon>
        <taxon>Bacilli</taxon>
        <taxon>Bacillales</taxon>
        <taxon>Paenibacillaceae</taxon>
        <taxon>Paenibacillus</taxon>
    </lineage>
</organism>
<protein>
    <submittedName>
        <fullName evidence="3">S-layer homology domain-containing protein</fullName>
    </submittedName>
</protein>
<dbReference type="CDD" id="cd00063">
    <property type="entry name" value="FN3"/>
    <property type="match status" value="1"/>
</dbReference>
<dbReference type="InterPro" id="IPR003961">
    <property type="entry name" value="FN3_dom"/>
</dbReference>